<dbReference type="PROSITE" id="PS50043">
    <property type="entry name" value="HTH_LUXR_2"/>
    <property type="match status" value="1"/>
</dbReference>
<reference evidence="6 7" key="1">
    <citation type="submission" date="2019-09" db="EMBL/GenBank/DDBJ databases">
        <title>Taxonomy of Antarctic Massilia spp.: description of Massilia rubra sp. nov., Massilia aquatica sp. nov., Massilia mucilaginosa sp. nov., Massilia frigida sp. nov. isolated from streams, lakes and regoliths.</title>
        <authorList>
            <person name="Holochova P."/>
            <person name="Sedlacek I."/>
            <person name="Kralova S."/>
            <person name="Maslanova I."/>
            <person name="Busse H.-J."/>
            <person name="Stankova E."/>
            <person name="Vrbovska V."/>
            <person name="Kovarovic V."/>
            <person name="Bartak M."/>
            <person name="Svec P."/>
            <person name="Pantucek R."/>
        </authorList>
    </citation>
    <scope>NUCLEOTIDE SEQUENCE [LARGE SCALE GENOMIC DNA]</scope>
    <source>
        <strain evidence="6 7">CCM 8693</strain>
    </source>
</reference>
<evidence type="ECO:0000256" key="1">
    <source>
        <dbReference type="ARBA" id="ARBA00023015"/>
    </source>
</evidence>
<evidence type="ECO:0000313" key="6">
    <source>
        <dbReference type="EMBL" id="NHZ42000.1"/>
    </source>
</evidence>
<keyword evidence="1" id="KW-0805">Transcription regulation</keyword>
<dbReference type="SMART" id="SM00421">
    <property type="entry name" value="HTH_LUXR"/>
    <property type="match status" value="1"/>
</dbReference>
<dbReference type="RefSeq" id="WP_167077761.1">
    <property type="nucleotide sequence ID" value="NZ_VVIW01000010.1"/>
</dbReference>
<sequence>MRDEVSLTPREREVLDCVAAGLGCKATARRLGISEFTVRKHRANLLRKMQLRNPAELTAYALRCDARAMDRQKWGPDPPSSRSTVCLRAA</sequence>
<name>A0ABX0MC16_9BURK</name>
<gene>
    <name evidence="6" type="ORF">F1609_17775</name>
</gene>
<protein>
    <submittedName>
        <fullName evidence="6">Helix-turn-helix transcriptional regulator</fullName>
    </submittedName>
</protein>
<feature type="domain" description="HTH luxR-type" evidence="5">
    <location>
        <begin position="1"/>
        <end position="65"/>
    </location>
</feature>
<dbReference type="InterPro" id="IPR000792">
    <property type="entry name" value="Tscrpt_reg_LuxR_C"/>
</dbReference>
<dbReference type="InterPro" id="IPR036388">
    <property type="entry name" value="WH-like_DNA-bd_sf"/>
</dbReference>
<dbReference type="CDD" id="cd06170">
    <property type="entry name" value="LuxR_C_like"/>
    <property type="match status" value="1"/>
</dbReference>
<comment type="caution">
    <text evidence="6">The sequence shown here is derived from an EMBL/GenBank/DDBJ whole genome shotgun (WGS) entry which is preliminary data.</text>
</comment>
<dbReference type="Proteomes" id="UP000819052">
    <property type="component" value="Unassembled WGS sequence"/>
</dbReference>
<feature type="region of interest" description="Disordered" evidence="4">
    <location>
        <begin position="71"/>
        <end position="90"/>
    </location>
</feature>
<dbReference type="EMBL" id="VVIW01000010">
    <property type="protein sequence ID" value="NHZ42000.1"/>
    <property type="molecule type" value="Genomic_DNA"/>
</dbReference>
<dbReference type="PRINTS" id="PR00038">
    <property type="entry name" value="HTHLUXR"/>
</dbReference>
<evidence type="ECO:0000313" key="7">
    <source>
        <dbReference type="Proteomes" id="UP000819052"/>
    </source>
</evidence>
<evidence type="ECO:0000259" key="5">
    <source>
        <dbReference type="PROSITE" id="PS50043"/>
    </source>
</evidence>
<keyword evidence="3" id="KW-0804">Transcription</keyword>
<evidence type="ECO:0000256" key="2">
    <source>
        <dbReference type="ARBA" id="ARBA00023125"/>
    </source>
</evidence>
<proteinExistence type="predicted"/>
<dbReference type="PANTHER" id="PTHR44688">
    <property type="entry name" value="DNA-BINDING TRANSCRIPTIONAL ACTIVATOR DEVR_DOSR"/>
    <property type="match status" value="1"/>
</dbReference>
<dbReference type="SUPFAM" id="SSF46894">
    <property type="entry name" value="C-terminal effector domain of the bipartite response regulators"/>
    <property type="match status" value="1"/>
</dbReference>
<evidence type="ECO:0000256" key="3">
    <source>
        <dbReference type="ARBA" id="ARBA00023163"/>
    </source>
</evidence>
<dbReference type="InterPro" id="IPR016032">
    <property type="entry name" value="Sig_transdc_resp-reg_C-effctor"/>
</dbReference>
<keyword evidence="2" id="KW-0238">DNA-binding</keyword>
<dbReference type="PANTHER" id="PTHR44688:SF16">
    <property type="entry name" value="DNA-BINDING TRANSCRIPTIONAL ACTIVATOR DEVR_DOSR"/>
    <property type="match status" value="1"/>
</dbReference>
<organism evidence="6 7">
    <name type="scientific">Massilia aquatica</name>
    <dbReference type="NCBI Taxonomy" id="2609000"/>
    <lineage>
        <taxon>Bacteria</taxon>
        <taxon>Pseudomonadati</taxon>
        <taxon>Pseudomonadota</taxon>
        <taxon>Betaproteobacteria</taxon>
        <taxon>Burkholderiales</taxon>
        <taxon>Oxalobacteraceae</taxon>
        <taxon>Telluria group</taxon>
        <taxon>Massilia</taxon>
    </lineage>
</organism>
<accession>A0ABX0MC16</accession>
<evidence type="ECO:0000256" key="4">
    <source>
        <dbReference type="SAM" id="MobiDB-lite"/>
    </source>
</evidence>
<keyword evidence="7" id="KW-1185">Reference proteome</keyword>
<dbReference type="Gene3D" id="1.10.10.10">
    <property type="entry name" value="Winged helix-like DNA-binding domain superfamily/Winged helix DNA-binding domain"/>
    <property type="match status" value="1"/>
</dbReference>
<dbReference type="Pfam" id="PF00196">
    <property type="entry name" value="GerE"/>
    <property type="match status" value="1"/>
</dbReference>